<dbReference type="Gene3D" id="3.90.1150.10">
    <property type="entry name" value="Aspartate Aminotransferase, domain 1"/>
    <property type="match status" value="1"/>
</dbReference>
<evidence type="ECO:0000313" key="6">
    <source>
        <dbReference type="Proteomes" id="UP001230156"/>
    </source>
</evidence>
<dbReference type="InterPro" id="IPR015421">
    <property type="entry name" value="PyrdxlP-dep_Trfase_major"/>
</dbReference>
<keyword evidence="2 5" id="KW-0808">Transferase</keyword>
<evidence type="ECO:0000256" key="3">
    <source>
        <dbReference type="ARBA" id="ARBA00022898"/>
    </source>
</evidence>
<name>A0ABU0YIH2_9PROT</name>
<evidence type="ECO:0000256" key="2">
    <source>
        <dbReference type="ARBA" id="ARBA00022576"/>
    </source>
</evidence>
<dbReference type="InterPro" id="IPR049704">
    <property type="entry name" value="Aminotrans_3_PPA_site"/>
</dbReference>
<accession>A0ABU0YIH2</accession>
<keyword evidence="2 5" id="KW-0032">Aminotransferase</keyword>
<evidence type="ECO:0000256" key="4">
    <source>
        <dbReference type="RuleBase" id="RU003560"/>
    </source>
</evidence>
<dbReference type="InterPro" id="IPR005814">
    <property type="entry name" value="Aminotrans_3"/>
</dbReference>
<evidence type="ECO:0000256" key="1">
    <source>
        <dbReference type="ARBA" id="ARBA00001933"/>
    </source>
</evidence>
<comment type="cofactor">
    <cofactor evidence="1">
        <name>pyridoxal 5'-phosphate</name>
        <dbReference type="ChEBI" id="CHEBI:597326"/>
    </cofactor>
</comment>
<dbReference type="PANTHER" id="PTHR11986">
    <property type="entry name" value="AMINOTRANSFERASE CLASS III"/>
    <property type="match status" value="1"/>
</dbReference>
<keyword evidence="3 4" id="KW-0663">Pyridoxal phosphate</keyword>
<evidence type="ECO:0000313" key="5">
    <source>
        <dbReference type="EMBL" id="MDQ7246463.1"/>
    </source>
</evidence>
<protein>
    <submittedName>
        <fullName evidence="5">Aspartate aminotransferase family protein</fullName>
    </submittedName>
</protein>
<dbReference type="InterPro" id="IPR015424">
    <property type="entry name" value="PyrdxlP-dep_Trfase"/>
</dbReference>
<dbReference type="Pfam" id="PF00202">
    <property type="entry name" value="Aminotran_3"/>
    <property type="match status" value="1"/>
</dbReference>
<sequence>MPIDINALVAERSAEKYDLYDRHLNSQMVKVLRTIGFDRHYVRGAGAYLYDREQNRYLDLLSGFGAFAVGRNHPTVIGALQQVLTAELPNLVQMDVSLLSGLLADRLLPKLHGLDKMFFCNSGAEAVEAAMKFCRAATGRDRLLFCDHAFHGLTYGALSLNGDDHFRDGFGSLLPQCSSIPFNDLMALDRALAAGDVAGFIVEPIQGKGVNIPDDDYLKEAARLCKRHGALFVVDEIQTGIGRTGRFLAIDHWEVEPDMVLLAKALSGGFVPVGAVGMKKQIFNKIFDRMDRAVVHGSTFAKTDIAMAAGLATLQVLEDENLVENAAVVGEGIKSDLAALIGRHEFVKAVRGKGLMIAIEFGAPKSLSLKAAWALLEQANKGLFCQLITIPLLKQHRIMSQVAGYGMNVIKLIPPLTLTQDDRAWIRRGFEQVVADSHRVPGAIWDLGRTLAAHSLKARSSAA</sequence>
<dbReference type="InterPro" id="IPR015422">
    <property type="entry name" value="PyrdxlP-dep_Trfase_small"/>
</dbReference>
<dbReference type="Proteomes" id="UP001230156">
    <property type="component" value="Unassembled WGS sequence"/>
</dbReference>
<proteinExistence type="inferred from homology"/>
<dbReference type="SUPFAM" id="SSF53383">
    <property type="entry name" value="PLP-dependent transferases"/>
    <property type="match status" value="1"/>
</dbReference>
<comment type="caution">
    <text evidence="5">The sequence shown here is derived from an EMBL/GenBank/DDBJ whole genome shotgun (WGS) entry which is preliminary data.</text>
</comment>
<comment type="similarity">
    <text evidence="4">Belongs to the class-III pyridoxal-phosphate-dependent aminotransferase family.</text>
</comment>
<dbReference type="PANTHER" id="PTHR11986:SF121">
    <property type="entry name" value="BLR3010 PROTEIN"/>
    <property type="match status" value="1"/>
</dbReference>
<dbReference type="RefSeq" id="WP_379953855.1">
    <property type="nucleotide sequence ID" value="NZ_JAUYVI010000001.1"/>
</dbReference>
<dbReference type="Gene3D" id="3.40.640.10">
    <property type="entry name" value="Type I PLP-dependent aspartate aminotransferase-like (Major domain)"/>
    <property type="match status" value="1"/>
</dbReference>
<dbReference type="EMBL" id="JAUYVI010000001">
    <property type="protein sequence ID" value="MDQ7246463.1"/>
    <property type="molecule type" value="Genomic_DNA"/>
</dbReference>
<dbReference type="PROSITE" id="PS00600">
    <property type="entry name" value="AA_TRANSFER_CLASS_3"/>
    <property type="match status" value="1"/>
</dbReference>
<reference evidence="6" key="1">
    <citation type="submission" date="2023-08" db="EMBL/GenBank/DDBJ databases">
        <title>Rhodospirillaceae gen. nov., a novel taxon isolated from the Yangtze River Yuezi River estuary sludge.</title>
        <authorList>
            <person name="Ruan L."/>
        </authorList>
    </citation>
    <scope>NUCLEOTIDE SEQUENCE [LARGE SCALE GENOMIC DNA]</scope>
    <source>
        <strain evidence="6">R-7</strain>
    </source>
</reference>
<dbReference type="GO" id="GO:0008483">
    <property type="term" value="F:transaminase activity"/>
    <property type="evidence" value="ECO:0007669"/>
    <property type="project" value="UniProtKB-KW"/>
</dbReference>
<dbReference type="CDD" id="cd00610">
    <property type="entry name" value="OAT_like"/>
    <property type="match status" value="1"/>
</dbReference>
<dbReference type="InterPro" id="IPR050103">
    <property type="entry name" value="Class-III_PLP-dep_AT"/>
</dbReference>
<gene>
    <name evidence="5" type="ORF">Q8A70_02240</name>
</gene>
<organism evidence="5 6">
    <name type="scientific">Dongia sedimenti</name>
    <dbReference type="NCBI Taxonomy" id="3064282"/>
    <lineage>
        <taxon>Bacteria</taxon>
        <taxon>Pseudomonadati</taxon>
        <taxon>Pseudomonadota</taxon>
        <taxon>Alphaproteobacteria</taxon>
        <taxon>Rhodospirillales</taxon>
        <taxon>Dongiaceae</taxon>
        <taxon>Dongia</taxon>
    </lineage>
</organism>
<keyword evidence="6" id="KW-1185">Reference proteome</keyword>